<gene>
    <name evidence="1" type="ORF">HPBE_LOCUS9785</name>
</gene>
<dbReference type="WBParaSite" id="HPBE_0000978401-mRNA-1">
    <property type="protein sequence ID" value="HPBE_0000978401-mRNA-1"/>
    <property type="gene ID" value="HPBE_0000978401"/>
</dbReference>
<dbReference type="Proteomes" id="UP000050761">
    <property type="component" value="Unassembled WGS sequence"/>
</dbReference>
<evidence type="ECO:0000313" key="2">
    <source>
        <dbReference type="Proteomes" id="UP000050761"/>
    </source>
</evidence>
<evidence type="ECO:0000313" key="1">
    <source>
        <dbReference type="EMBL" id="VDO82250.1"/>
    </source>
</evidence>
<dbReference type="AlphaFoldDB" id="A0A183FQ17"/>
<reference evidence="3" key="2">
    <citation type="submission" date="2019-09" db="UniProtKB">
        <authorList>
            <consortium name="WormBaseParasite"/>
        </authorList>
    </citation>
    <scope>IDENTIFICATION</scope>
</reference>
<reference evidence="1 2" key="1">
    <citation type="submission" date="2018-11" db="EMBL/GenBank/DDBJ databases">
        <authorList>
            <consortium name="Pathogen Informatics"/>
        </authorList>
    </citation>
    <scope>NUCLEOTIDE SEQUENCE [LARGE SCALE GENOMIC DNA]</scope>
</reference>
<keyword evidence="2" id="KW-1185">Reference proteome</keyword>
<protein>
    <submittedName>
        <fullName evidence="3">DUF5683 domain-containing protein</fullName>
    </submittedName>
</protein>
<dbReference type="EMBL" id="UZAH01026547">
    <property type="protein sequence ID" value="VDO82250.1"/>
    <property type="molecule type" value="Genomic_DNA"/>
</dbReference>
<name>A0A183FQ17_HELPZ</name>
<organism evidence="2 3">
    <name type="scientific">Heligmosomoides polygyrus</name>
    <name type="common">Parasitic roundworm</name>
    <dbReference type="NCBI Taxonomy" id="6339"/>
    <lineage>
        <taxon>Eukaryota</taxon>
        <taxon>Metazoa</taxon>
        <taxon>Ecdysozoa</taxon>
        <taxon>Nematoda</taxon>
        <taxon>Chromadorea</taxon>
        <taxon>Rhabditida</taxon>
        <taxon>Rhabditina</taxon>
        <taxon>Rhabditomorpha</taxon>
        <taxon>Strongyloidea</taxon>
        <taxon>Heligmosomidae</taxon>
        <taxon>Heligmosomoides</taxon>
    </lineage>
</organism>
<sequence length="197" mass="21812">MGAYRSVEEAKTGLANFVNAMSGPNLSMRPLKSQIRNAEWFTILSARQLKPHRFFFDIIHSVTYSTAFEAPQDPAPSPLSPASITFPDNDDDLAVVWDELFKAQPNNASIDEVSATKNKWLAVAATILIATGEKGLMPTDSSQTWWMYLMIVISLATDPVEGKLFSKKEARRRIEIVKRDLDALRNVSGGPSSSTIH</sequence>
<evidence type="ECO:0000313" key="3">
    <source>
        <dbReference type="WBParaSite" id="HPBE_0000978401-mRNA-1"/>
    </source>
</evidence>
<accession>A0A183FQ17</accession>
<proteinExistence type="predicted"/>
<accession>A0A3P7Y3S6</accession>